<protein>
    <submittedName>
        <fullName evidence="3">Lytic transglycosylase domain-containing protein</fullName>
    </submittedName>
</protein>
<dbReference type="EMBL" id="JBHRTR010000028">
    <property type="protein sequence ID" value="MFC3228229.1"/>
    <property type="molecule type" value="Genomic_DNA"/>
</dbReference>
<evidence type="ECO:0000259" key="2">
    <source>
        <dbReference type="Pfam" id="PF01464"/>
    </source>
</evidence>
<accession>A0ABV7L0X7</accession>
<proteinExistence type="inferred from homology"/>
<name>A0ABV7L0X7_9PROT</name>
<dbReference type="SUPFAM" id="SSF53955">
    <property type="entry name" value="Lysozyme-like"/>
    <property type="match status" value="1"/>
</dbReference>
<evidence type="ECO:0000313" key="3">
    <source>
        <dbReference type="EMBL" id="MFC3228229.1"/>
    </source>
</evidence>
<dbReference type="CDD" id="cd13400">
    <property type="entry name" value="LT_IagB-like"/>
    <property type="match status" value="1"/>
</dbReference>
<keyword evidence="4" id="KW-1185">Reference proteome</keyword>
<dbReference type="RefSeq" id="WP_379901149.1">
    <property type="nucleotide sequence ID" value="NZ_JBHRTR010000028.1"/>
</dbReference>
<evidence type="ECO:0000256" key="1">
    <source>
        <dbReference type="ARBA" id="ARBA00009387"/>
    </source>
</evidence>
<evidence type="ECO:0000313" key="4">
    <source>
        <dbReference type="Proteomes" id="UP001595528"/>
    </source>
</evidence>
<comment type="caution">
    <text evidence="3">The sequence shown here is derived from an EMBL/GenBank/DDBJ whole genome shotgun (WGS) entry which is preliminary data.</text>
</comment>
<dbReference type="Proteomes" id="UP001595528">
    <property type="component" value="Unassembled WGS sequence"/>
</dbReference>
<dbReference type="InterPro" id="IPR008258">
    <property type="entry name" value="Transglycosylase_SLT_dom_1"/>
</dbReference>
<dbReference type="Gene3D" id="1.10.530.10">
    <property type="match status" value="1"/>
</dbReference>
<feature type="domain" description="Transglycosylase SLT" evidence="2">
    <location>
        <begin position="16"/>
        <end position="110"/>
    </location>
</feature>
<dbReference type="InterPro" id="IPR023346">
    <property type="entry name" value="Lysozyme-like_dom_sf"/>
</dbReference>
<reference evidence="4" key="1">
    <citation type="journal article" date="2019" name="Int. J. Syst. Evol. Microbiol.">
        <title>The Global Catalogue of Microorganisms (GCM) 10K type strain sequencing project: providing services to taxonomists for standard genome sequencing and annotation.</title>
        <authorList>
            <consortium name="The Broad Institute Genomics Platform"/>
            <consortium name="The Broad Institute Genome Sequencing Center for Infectious Disease"/>
            <person name="Wu L."/>
            <person name="Ma J."/>
        </authorList>
    </citation>
    <scope>NUCLEOTIDE SEQUENCE [LARGE SCALE GENOMIC DNA]</scope>
    <source>
        <strain evidence="4">KCTC 42964</strain>
    </source>
</reference>
<gene>
    <name evidence="3" type="ORF">ACFOGJ_13370</name>
</gene>
<sequence length="152" mass="16260">MPAAFLACMAVVSAFYQLPPRVLPSIQAVEGGRPGLVSANSNGSEDLGVMQVNTLWIAPLARDTGRPEAEVRARLIDEPCFNIAAAGAILRIELDASDGDLLRAVGNYHSRTPALHEAYRGRVLAAAERLFGAAERSAPPPPPPFEHDQSHR</sequence>
<comment type="similarity">
    <text evidence="1">Belongs to the virb1 family.</text>
</comment>
<dbReference type="Pfam" id="PF01464">
    <property type="entry name" value="SLT"/>
    <property type="match status" value="1"/>
</dbReference>
<organism evidence="3 4">
    <name type="scientific">Marinibaculum pumilum</name>
    <dbReference type="NCBI Taxonomy" id="1766165"/>
    <lineage>
        <taxon>Bacteria</taxon>
        <taxon>Pseudomonadati</taxon>
        <taxon>Pseudomonadota</taxon>
        <taxon>Alphaproteobacteria</taxon>
        <taxon>Rhodospirillales</taxon>
        <taxon>Rhodospirillaceae</taxon>
        <taxon>Marinibaculum</taxon>
    </lineage>
</organism>